<accession>A0A4U1CCI8</accession>
<dbReference type="EMBL" id="SWBQ01000008">
    <property type="protein sequence ID" value="TKC02910.1"/>
    <property type="molecule type" value="Genomic_DNA"/>
</dbReference>
<comment type="caution">
    <text evidence="3">The sequence shown here is derived from an EMBL/GenBank/DDBJ whole genome shotgun (WGS) entry which is preliminary data.</text>
</comment>
<evidence type="ECO:0000313" key="4">
    <source>
        <dbReference type="Proteomes" id="UP000307244"/>
    </source>
</evidence>
<sequence length="285" mass="33501">MKIVRFLGGLGNQMFQYAFYKALQKRFPNVKADLQGFHDYGLHNGFELEDIFDIHVSEASLFKSKLYQVQHKKWIYRKLRRIMNLKKAYQEESNLFGFDPQVLTNPKPAYYWGYWQNIAYFQDISKALKTDFEFKNPLDDKNQQALNRIQNSNSVSIHIRRGDYLTDPLLGGLCSLKYYQSAIAYIQSKVDSPRYFIFSNDIAWCQENLKITNCEFISWNNNSSSYIDMQLMSQCKHNIIANSSFSWWGAWLNQNQNNIVICPKKWVNDVNLDTSGLIPQTWLSI</sequence>
<evidence type="ECO:0000256" key="1">
    <source>
        <dbReference type="ARBA" id="ARBA00022676"/>
    </source>
</evidence>
<dbReference type="PANTHER" id="PTHR11927:SF9">
    <property type="entry name" value="L-FUCOSYLTRANSFERASE"/>
    <property type="match status" value="1"/>
</dbReference>
<reference evidence="3 4" key="1">
    <citation type="submission" date="2019-04" db="EMBL/GenBank/DDBJ databases">
        <title>Pedobacter sp. RP-3-15 sp. nov., isolated from Arctic soil.</title>
        <authorList>
            <person name="Dahal R.H."/>
            <person name="Kim D.-U."/>
        </authorList>
    </citation>
    <scope>NUCLEOTIDE SEQUENCE [LARGE SCALE GENOMIC DNA]</scope>
    <source>
        <strain evidence="3 4">RP-3-15</strain>
    </source>
</reference>
<dbReference type="GO" id="GO:0008107">
    <property type="term" value="F:galactoside 2-alpha-L-fucosyltransferase activity"/>
    <property type="evidence" value="ECO:0007669"/>
    <property type="project" value="InterPro"/>
</dbReference>
<dbReference type="PANTHER" id="PTHR11927">
    <property type="entry name" value="GALACTOSIDE 2-L-FUCOSYLTRANSFERASE"/>
    <property type="match status" value="1"/>
</dbReference>
<dbReference type="OrthoDB" id="9794601at2"/>
<proteinExistence type="predicted"/>
<dbReference type="Proteomes" id="UP000307244">
    <property type="component" value="Unassembled WGS sequence"/>
</dbReference>
<name>A0A4U1CCI8_9SPHI</name>
<protein>
    <submittedName>
        <fullName evidence="3">Alpha-1,2-fucosyltransferase</fullName>
    </submittedName>
</protein>
<dbReference type="CDD" id="cd11301">
    <property type="entry name" value="Fut1_Fut2_like"/>
    <property type="match status" value="1"/>
</dbReference>
<keyword evidence="1 3" id="KW-0328">Glycosyltransferase</keyword>
<dbReference type="RefSeq" id="WP_136837829.1">
    <property type="nucleotide sequence ID" value="NZ_SWBQ01000008.1"/>
</dbReference>
<dbReference type="AlphaFoldDB" id="A0A4U1CCI8"/>
<evidence type="ECO:0000256" key="2">
    <source>
        <dbReference type="ARBA" id="ARBA00022679"/>
    </source>
</evidence>
<keyword evidence="2 3" id="KW-0808">Transferase</keyword>
<organism evidence="3 4">
    <name type="scientific">Pedobacter frigoris</name>
    <dbReference type="NCBI Taxonomy" id="2571272"/>
    <lineage>
        <taxon>Bacteria</taxon>
        <taxon>Pseudomonadati</taxon>
        <taxon>Bacteroidota</taxon>
        <taxon>Sphingobacteriia</taxon>
        <taxon>Sphingobacteriales</taxon>
        <taxon>Sphingobacteriaceae</taxon>
        <taxon>Pedobacter</taxon>
    </lineage>
</organism>
<dbReference type="GO" id="GO:0016020">
    <property type="term" value="C:membrane"/>
    <property type="evidence" value="ECO:0007669"/>
    <property type="project" value="InterPro"/>
</dbReference>
<keyword evidence="4" id="KW-1185">Reference proteome</keyword>
<dbReference type="InterPro" id="IPR002516">
    <property type="entry name" value="Glyco_trans_11"/>
</dbReference>
<dbReference type="GO" id="GO:0005975">
    <property type="term" value="P:carbohydrate metabolic process"/>
    <property type="evidence" value="ECO:0007669"/>
    <property type="project" value="InterPro"/>
</dbReference>
<gene>
    <name evidence="3" type="ORF">FA047_19785</name>
</gene>
<evidence type="ECO:0000313" key="3">
    <source>
        <dbReference type="EMBL" id="TKC02910.1"/>
    </source>
</evidence>
<dbReference type="Pfam" id="PF01531">
    <property type="entry name" value="Glyco_transf_11"/>
    <property type="match status" value="1"/>
</dbReference>